<keyword evidence="2" id="KW-1133">Transmembrane helix</keyword>
<dbReference type="PANTHER" id="PTHR37299:SF1">
    <property type="entry name" value="STAGE 0 SPORULATION PROTEIN A HOMOLOG"/>
    <property type="match status" value="1"/>
</dbReference>
<dbReference type="KEGG" id="sacz:AOT14_18960"/>
<feature type="domain" description="HTH LytTR-type" evidence="3">
    <location>
        <begin position="160"/>
        <end position="251"/>
    </location>
</feature>
<sequence length="261" mass="28241">MSSISIGLTDKTRYTPVVLIGGFLLWLAYALIFLTTSTTPPLRAGVNALVNVLPLVVLALGTQWALARFVMSRAPLRQAACHGVLACLFSAGWYSAVVIDHALLRLAEGQSFELIGFSGPAVSWQTFQGLCLYSTVAAISYALRAPGERAALVPVERYLVRVGDDLIPVRADDIVCLQGAHDYVQLTTPRGRHLVRQTLADFGARLDPQRFIRVHRSALVNLDHVLRIEPIGGGRMRAILTDGSAVAASRAGTQLLRGFIV</sequence>
<name>A0A0S1AZN1_9GAMM</name>
<evidence type="ECO:0000313" key="5">
    <source>
        <dbReference type="Proteomes" id="UP000061010"/>
    </source>
</evidence>
<dbReference type="AlphaFoldDB" id="A0A0S1AZN1"/>
<dbReference type="OrthoDB" id="5942029at2"/>
<protein>
    <submittedName>
        <fullName evidence="4">LytTr DNA-binding domain protein</fullName>
    </submittedName>
</protein>
<dbReference type="PROSITE" id="PS50930">
    <property type="entry name" value="HTH_LYTTR"/>
    <property type="match status" value="1"/>
</dbReference>
<dbReference type="Proteomes" id="UP000061010">
    <property type="component" value="Chromosome"/>
</dbReference>
<dbReference type="InterPro" id="IPR007492">
    <property type="entry name" value="LytTR_DNA-bd_dom"/>
</dbReference>
<evidence type="ECO:0000259" key="3">
    <source>
        <dbReference type="PROSITE" id="PS50930"/>
    </source>
</evidence>
<keyword evidence="4" id="KW-0238">DNA-binding</keyword>
<dbReference type="Pfam" id="PF04397">
    <property type="entry name" value="LytTR"/>
    <property type="match status" value="1"/>
</dbReference>
<dbReference type="InterPro" id="IPR046947">
    <property type="entry name" value="LytR-like"/>
</dbReference>
<proteinExistence type="predicted"/>
<evidence type="ECO:0000256" key="1">
    <source>
        <dbReference type="ARBA" id="ARBA00023012"/>
    </source>
</evidence>
<keyword evidence="5" id="KW-1185">Reference proteome</keyword>
<feature type="transmembrane region" description="Helical" evidence="2">
    <location>
        <begin position="12"/>
        <end position="34"/>
    </location>
</feature>
<evidence type="ECO:0000256" key="2">
    <source>
        <dbReference type="SAM" id="Phobius"/>
    </source>
</evidence>
<dbReference type="GO" id="GO:0003677">
    <property type="term" value="F:DNA binding"/>
    <property type="evidence" value="ECO:0007669"/>
    <property type="project" value="UniProtKB-KW"/>
</dbReference>
<dbReference type="Gene3D" id="2.40.50.1020">
    <property type="entry name" value="LytTr DNA-binding domain"/>
    <property type="match status" value="1"/>
</dbReference>
<accession>A0A0S1AZN1</accession>
<dbReference type="GO" id="GO:0000156">
    <property type="term" value="F:phosphorelay response regulator activity"/>
    <property type="evidence" value="ECO:0007669"/>
    <property type="project" value="InterPro"/>
</dbReference>
<keyword evidence="2" id="KW-0472">Membrane</keyword>
<gene>
    <name evidence="4" type="ORF">AOT14_18960</name>
</gene>
<dbReference type="PATRIC" id="fig|128780.6.peg.1905"/>
<evidence type="ECO:0000313" key="4">
    <source>
        <dbReference type="EMBL" id="ALJ28273.1"/>
    </source>
</evidence>
<organism evidence="4 5">
    <name type="scientific">Stenotrophomonas acidaminiphila</name>
    <dbReference type="NCBI Taxonomy" id="128780"/>
    <lineage>
        <taxon>Bacteria</taxon>
        <taxon>Pseudomonadati</taxon>
        <taxon>Pseudomonadota</taxon>
        <taxon>Gammaproteobacteria</taxon>
        <taxon>Lysobacterales</taxon>
        <taxon>Lysobacteraceae</taxon>
        <taxon>Stenotrophomonas</taxon>
    </lineage>
</organism>
<keyword evidence="1" id="KW-0902">Two-component regulatory system</keyword>
<reference evidence="4 5" key="1">
    <citation type="journal article" date="2015" name="Genome Announc.">
        <title>Complete Genome Sequencing of Stenotrophomonas acidaminiphila ZAC14D2_NAIMI4_2, a Multidrug-Resistant Strain Isolated from Sediments of a Polluted River in Mexico, Uncovers New Antibiotic Resistance Genes and a Novel Class-II Lasso Peptide Biosynthesis Gene Cluster.</title>
        <authorList>
            <person name="Vinuesa P."/>
            <person name="Ochoa-Sanchez L.E."/>
        </authorList>
    </citation>
    <scope>NUCLEOTIDE SEQUENCE [LARGE SCALE GENOMIC DNA]</scope>
    <source>
        <strain evidence="4 5">ZAC14D2_NAIMI4_2</strain>
    </source>
</reference>
<feature type="transmembrane region" description="Helical" evidence="2">
    <location>
        <begin position="46"/>
        <end position="67"/>
    </location>
</feature>
<dbReference type="SMART" id="SM00850">
    <property type="entry name" value="LytTR"/>
    <property type="match status" value="1"/>
</dbReference>
<dbReference type="PANTHER" id="PTHR37299">
    <property type="entry name" value="TRANSCRIPTIONAL REGULATOR-RELATED"/>
    <property type="match status" value="1"/>
</dbReference>
<dbReference type="EMBL" id="CP012900">
    <property type="protein sequence ID" value="ALJ28273.1"/>
    <property type="molecule type" value="Genomic_DNA"/>
</dbReference>
<keyword evidence="2" id="KW-0812">Transmembrane</keyword>